<evidence type="ECO:0000256" key="2">
    <source>
        <dbReference type="ARBA" id="ARBA00022771"/>
    </source>
</evidence>
<dbReference type="AlphaFoldDB" id="A0A059C759"/>
<dbReference type="PANTHER" id="PTHR32166">
    <property type="entry name" value="OSJNBA0013A04.12 PROTEIN"/>
    <property type="match status" value="1"/>
</dbReference>
<name>A0A059C759_EUCGR</name>
<dbReference type="GO" id="GO:0003677">
    <property type="term" value="F:DNA binding"/>
    <property type="evidence" value="ECO:0007669"/>
    <property type="project" value="InterPro"/>
</dbReference>
<proteinExistence type="predicted"/>
<dbReference type="InterPro" id="IPR003656">
    <property type="entry name" value="Znf_BED"/>
</dbReference>
<evidence type="ECO:0000256" key="4">
    <source>
        <dbReference type="PROSITE-ProRule" id="PRU00027"/>
    </source>
</evidence>
<keyword evidence="1" id="KW-0479">Metal-binding</keyword>
<feature type="domain" description="BED-type" evidence="5">
    <location>
        <begin position="3"/>
        <end position="57"/>
    </location>
</feature>
<dbReference type="PROSITE" id="PS50808">
    <property type="entry name" value="ZF_BED"/>
    <property type="match status" value="1"/>
</dbReference>
<dbReference type="Gramene" id="KCW74006">
    <property type="protein sequence ID" value="KCW74006"/>
    <property type="gene ID" value="EUGRSUZ_E02626"/>
</dbReference>
<organism evidence="6">
    <name type="scientific">Eucalyptus grandis</name>
    <name type="common">Flooded gum</name>
    <dbReference type="NCBI Taxonomy" id="71139"/>
    <lineage>
        <taxon>Eukaryota</taxon>
        <taxon>Viridiplantae</taxon>
        <taxon>Streptophyta</taxon>
        <taxon>Embryophyta</taxon>
        <taxon>Tracheophyta</taxon>
        <taxon>Spermatophyta</taxon>
        <taxon>Magnoliopsida</taxon>
        <taxon>eudicotyledons</taxon>
        <taxon>Gunneridae</taxon>
        <taxon>Pentapetalae</taxon>
        <taxon>rosids</taxon>
        <taxon>malvids</taxon>
        <taxon>Myrtales</taxon>
        <taxon>Myrtaceae</taxon>
        <taxon>Myrtoideae</taxon>
        <taxon>Eucalypteae</taxon>
        <taxon>Eucalyptus</taxon>
    </lineage>
</organism>
<dbReference type="STRING" id="71139.A0A059C759"/>
<sequence length="549" mass="62641">MVRKRDRFWDHAEKENGNFTCNFCNETFPGGATRVKSHLSGITGLGIRICTKVSKDVEDAAAKAIGPHKRAKVEASSVKTEETLPKMLISKDDTLLDKLLAKFILLNDLDIDIMRRPSFINYVNAVAEHGPNYRLPRCSIVKKKLVPDLKKEIGEHVANVKKSWDRTGCTLISAISCDENRCFIYFFAYSAEGMDIYNNIEWIRNVFDQAKAVVAKVRGHDDGILLSMKQLFTKNWELKQSSTTKFDSNYCMLQSIMGVEKELQSLVSSPEWLSLGFEKDESGVKVGEILRSSEFWSEGKEVLYALKPIFQVLCLVDSYDATSGFLYAGVEMAEEAIRQIYETDVHKYQRLWAFFKLRKSNIIHPIHAAAAFLNPAYFCSEKFEENNAMKQGIDFILEKLVGGQEKAKFVQDMLLYRRKEPKLFNCTAMTMLQTSHPCDWWDFCGDDLPVLKKYAIQILGQPCSTSFCRLTLSALESAHTKKMSPCMPAMKEDYSRTNALLMENFNTMKEKIKKPLDLEKLGELPDRTEFINENITHGLLNVDGKLNCW</sequence>
<gene>
    <name evidence="6" type="ORF">EUGRSUZ_E02626</name>
</gene>
<dbReference type="InterPro" id="IPR012337">
    <property type="entry name" value="RNaseH-like_sf"/>
</dbReference>
<keyword evidence="2 4" id="KW-0863">Zinc-finger</keyword>
<reference evidence="6" key="1">
    <citation type="submission" date="2013-07" db="EMBL/GenBank/DDBJ databases">
        <title>The genome of Eucalyptus grandis.</title>
        <authorList>
            <person name="Schmutz J."/>
            <person name="Hayes R."/>
            <person name="Myburg A."/>
            <person name="Tuskan G."/>
            <person name="Grattapaglia D."/>
            <person name="Rokhsar D.S."/>
        </authorList>
    </citation>
    <scope>NUCLEOTIDE SEQUENCE</scope>
    <source>
        <tissue evidence="6">Leaf extractions</tissue>
    </source>
</reference>
<evidence type="ECO:0000256" key="1">
    <source>
        <dbReference type="ARBA" id="ARBA00022723"/>
    </source>
</evidence>
<dbReference type="PANTHER" id="PTHR32166:SF63">
    <property type="entry name" value="HAT TRANSPOSON SUPERFAMILY PROTEIN"/>
    <property type="match status" value="1"/>
</dbReference>
<accession>A0A059C759</accession>
<dbReference type="EMBL" id="KK198757">
    <property type="protein sequence ID" value="KCW74006.1"/>
    <property type="molecule type" value="Genomic_DNA"/>
</dbReference>
<keyword evidence="3" id="KW-0862">Zinc</keyword>
<dbReference type="SUPFAM" id="SSF53098">
    <property type="entry name" value="Ribonuclease H-like"/>
    <property type="match status" value="1"/>
</dbReference>
<evidence type="ECO:0000256" key="3">
    <source>
        <dbReference type="ARBA" id="ARBA00022833"/>
    </source>
</evidence>
<protein>
    <recommendedName>
        <fullName evidence="5">BED-type domain-containing protein</fullName>
    </recommendedName>
</protein>
<dbReference type="GO" id="GO:0008270">
    <property type="term" value="F:zinc ion binding"/>
    <property type="evidence" value="ECO:0007669"/>
    <property type="project" value="UniProtKB-KW"/>
</dbReference>
<evidence type="ECO:0000259" key="5">
    <source>
        <dbReference type="PROSITE" id="PS50808"/>
    </source>
</evidence>
<dbReference type="InParanoid" id="A0A059C759"/>
<evidence type="ECO:0000313" key="6">
    <source>
        <dbReference type="EMBL" id="KCW74006.1"/>
    </source>
</evidence>
<dbReference type="eggNOG" id="ENOG502R3X4">
    <property type="taxonomic scope" value="Eukaryota"/>
</dbReference>
<dbReference type="OMA" id="NIEWIRN"/>